<dbReference type="Gene3D" id="3.90.1600.10">
    <property type="entry name" value="Palm domain of DNA polymerase"/>
    <property type="match status" value="1"/>
</dbReference>
<evidence type="ECO:0000256" key="6">
    <source>
        <dbReference type="ARBA" id="ARBA00022932"/>
    </source>
</evidence>
<dbReference type="EMBL" id="AJ564102">
    <property type="protein sequence ID" value="CAD91889.1"/>
    <property type="molecule type" value="Genomic_DNA"/>
</dbReference>
<keyword evidence="7" id="KW-0238">DNA-binding</keyword>
<evidence type="ECO:0000259" key="9">
    <source>
        <dbReference type="Pfam" id="PF00136"/>
    </source>
</evidence>
<name>Q7Z8R7_9ASCO</name>
<sequence>MEYNINYGQAISDITAELGEEVFNSFPQIAKDALIEKERQILHNKWKNKNIEEINERTKKSKIMAKEMASLKVSDRIGYGEPLGRMIRHKSISLGLEESCEFSNVEASPVLHAGARLFGFRKETILGIHNVLLVYLKKVRVLVIYLEHHSYMYFKIITNGRRSASTRSVGLDKHTYEEDVKILFEQFDKLILNINKVAHGYEHIFMDTSNNYTTFHISALYFPKPRSVLQWGQNIPEIINCGVFDIFTANSIQTDCIAQCSNYIWKGIMLKSIDDIINKANGNVCIVYPQSYINHVKEIKSYSDIRIHSNLPIKSLAVIDQAIVYLIQYREHLGVLHNMRTQSRNTRTTTFKPLSKFSKATKVTVCFDIECYFDPANETGRIHIPYLCCASFIYNDIIGNILEFTGRDCIAQMIEHIVDICTDLKIKNIELVAHNGGAYDFHYILSSMYDPSVIQNILMRNNNFISFSFKHEGINFNVKDSYSFLLCSLSNAAKAFLTDDTDFSKSDFPHHDVRTAEDLQKTYQKWKSIETIINADIEKDKMLITSEHIINYDEKEESRKLIDWAKEYCCNDVLVLAKVWIEFKSAVFSIFNTNIVDQTYTLAGMSFKLFECNLEPGIKLYHPIKEDYMNMRDSLIGVVYSMNGIYEDILCLDVKSLYPAAMAFYDQPYGNYRRVKERIKEELGVYYVKVYTDENRSNSGFFPIRHNNKITYNFHGKVAYYAWYTSVDIDIGLSEGHKIKYIAFDEEGIVGYSWIQKGKIFQKYIEDVLYKLKLQYENERNKVKRKVIKIIMNSLWGKFAQKWQDTAYSIKSESDVDYNQEEPYKIWDTDYMLIKSHMEAAYSSKPIQNGVFTLSWARHHMKLIWDSCASPNAEQLYSDTDSIFVRKDDFDLNGSFELNGKLVPVIGSDVGQLELECTFNRLLCVGKKQYMGHYISYDDDGEPIIKYKKRFKGVPSAYIHPDLYTHLLENPSNTAKISFLKFKREWGSIKGYIEHKNVKAT</sequence>
<evidence type="ECO:0000256" key="5">
    <source>
        <dbReference type="ARBA" id="ARBA00022705"/>
    </source>
</evidence>
<keyword evidence="6" id="KW-0239">DNA-directed DNA polymerase</keyword>
<feature type="domain" description="DNA-directed DNA polymerase family B mitochondria/virus" evidence="10">
    <location>
        <begin position="421"/>
        <end position="868"/>
    </location>
</feature>
<dbReference type="GO" id="GO:0000166">
    <property type="term" value="F:nucleotide binding"/>
    <property type="evidence" value="ECO:0007669"/>
    <property type="project" value="InterPro"/>
</dbReference>
<protein>
    <recommendedName>
        <fullName evidence="2">DNA-directed DNA polymerase</fullName>
        <ecNumber evidence="2">2.7.7.7</ecNumber>
    </recommendedName>
</protein>
<dbReference type="PANTHER" id="PTHR33568">
    <property type="entry name" value="DNA POLYMERASE"/>
    <property type="match status" value="1"/>
</dbReference>
<dbReference type="SUPFAM" id="SSF53098">
    <property type="entry name" value="Ribonuclease H-like"/>
    <property type="match status" value="1"/>
</dbReference>
<evidence type="ECO:0000313" key="11">
    <source>
        <dbReference type="EMBL" id="CAD91889.1"/>
    </source>
</evidence>
<dbReference type="InterPro" id="IPR006172">
    <property type="entry name" value="DNA-dir_DNA_pol_B"/>
</dbReference>
<keyword evidence="11" id="KW-0614">Plasmid</keyword>
<dbReference type="PANTHER" id="PTHR33568:SF3">
    <property type="entry name" value="DNA-DIRECTED DNA POLYMERASE"/>
    <property type="match status" value="1"/>
</dbReference>
<evidence type="ECO:0000256" key="3">
    <source>
        <dbReference type="ARBA" id="ARBA00022679"/>
    </source>
</evidence>
<dbReference type="InterPro" id="IPR043502">
    <property type="entry name" value="DNA/RNA_pol_sf"/>
</dbReference>
<proteinExistence type="inferred from homology"/>
<accession>Q7Z8R7</accession>
<evidence type="ECO:0000256" key="4">
    <source>
        <dbReference type="ARBA" id="ARBA00022695"/>
    </source>
</evidence>
<dbReference type="Gene3D" id="3.30.1770.10">
    <property type="entry name" value="TPR 1 domain of DNA polymerase"/>
    <property type="match status" value="1"/>
</dbReference>
<feature type="domain" description="DNA-directed DNA polymerase family B multifunctional" evidence="9">
    <location>
        <begin position="870"/>
        <end position="954"/>
    </location>
</feature>
<dbReference type="PRINTS" id="PR00106">
    <property type="entry name" value="DNAPOLB"/>
</dbReference>
<evidence type="ECO:0000256" key="1">
    <source>
        <dbReference type="ARBA" id="ARBA00005755"/>
    </source>
</evidence>
<keyword evidence="5" id="KW-0235">DNA replication</keyword>
<dbReference type="AlphaFoldDB" id="Q7Z8R7"/>
<dbReference type="Pfam" id="PF00136">
    <property type="entry name" value="DNA_pol_B"/>
    <property type="match status" value="1"/>
</dbReference>
<dbReference type="InterPro" id="IPR012337">
    <property type="entry name" value="RNaseH-like_sf"/>
</dbReference>
<dbReference type="GO" id="GO:0006260">
    <property type="term" value="P:DNA replication"/>
    <property type="evidence" value="ECO:0007669"/>
    <property type="project" value="UniProtKB-KW"/>
</dbReference>
<evidence type="ECO:0000259" key="10">
    <source>
        <dbReference type="Pfam" id="PF03175"/>
    </source>
</evidence>
<dbReference type="SMART" id="SM00486">
    <property type="entry name" value="POLBc"/>
    <property type="match status" value="1"/>
</dbReference>
<dbReference type="Gene3D" id="4.10.80.20">
    <property type="entry name" value="DNA polymerase, domain 5"/>
    <property type="match status" value="1"/>
</dbReference>
<geneLocation type="plasmid" evidence="11">
    <name>pPin1-3 killer plasmid</name>
</geneLocation>
<comment type="catalytic activity">
    <reaction evidence="8">
        <text>DNA(n) + a 2'-deoxyribonucleoside 5'-triphosphate = DNA(n+1) + diphosphate</text>
        <dbReference type="Rhea" id="RHEA:22508"/>
        <dbReference type="Rhea" id="RHEA-COMP:17339"/>
        <dbReference type="Rhea" id="RHEA-COMP:17340"/>
        <dbReference type="ChEBI" id="CHEBI:33019"/>
        <dbReference type="ChEBI" id="CHEBI:61560"/>
        <dbReference type="ChEBI" id="CHEBI:173112"/>
        <dbReference type="EC" id="2.7.7.7"/>
    </reaction>
</comment>
<keyword evidence="4" id="KW-0548">Nucleotidyltransferase</keyword>
<dbReference type="EC" id="2.7.7.7" evidence="2"/>
<evidence type="ECO:0000256" key="2">
    <source>
        <dbReference type="ARBA" id="ARBA00012417"/>
    </source>
</evidence>
<dbReference type="Pfam" id="PF03175">
    <property type="entry name" value="DNA_pol_B_2"/>
    <property type="match status" value="1"/>
</dbReference>
<dbReference type="InterPro" id="IPR006134">
    <property type="entry name" value="DNA-dir_DNA_pol_B_multi_dom"/>
</dbReference>
<reference evidence="11" key="1">
    <citation type="journal article" date="2003" name="Mol. Genet. Genomics">
        <title>Structural and functional analysis of the killer element pPin1-3 from Pichia inositovora.</title>
        <authorList>
            <person name="Klassen R."/>
            <person name="Meinhardt F."/>
        </authorList>
    </citation>
    <scope>NUCLEOTIDE SEQUENCE</scope>
    <source>
        <strain evidence="11">NRRL Y-18709</strain>
        <plasmid evidence="11">pPin1-3 killer plasmid</plasmid>
    </source>
</reference>
<dbReference type="SUPFAM" id="SSF56672">
    <property type="entry name" value="DNA/RNA polymerases"/>
    <property type="match status" value="1"/>
</dbReference>
<dbReference type="GO" id="GO:0003887">
    <property type="term" value="F:DNA-directed DNA polymerase activity"/>
    <property type="evidence" value="ECO:0007669"/>
    <property type="project" value="UniProtKB-KW"/>
</dbReference>
<dbReference type="GO" id="GO:0003677">
    <property type="term" value="F:DNA binding"/>
    <property type="evidence" value="ECO:0007669"/>
    <property type="project" value="UniProtKB-KW"/>
</dbReference>
<dbReference type="InterPro" id="IPR023211">
    <property type="entry name" value="DNA_pol_palm_dom_sf"/>
</dbReference>
<dbReference type="Gene3D" id="1.10.287.690">
    <property type="entry name" value="Helix hairpin bin"/>
    <property type="match status" value="1"/>
</dbReference>
<evidence type="ECO:0000256" key="8">
    <source>
        <dbReference type="ARBA" id="ARBA00049244"/>
    </source>
</evidence>
<evidence type="ECO:0000256" key="7">
    <source>
        <dbReference type="ARBA" id="ARBA00023125"/>
    </source>
</evidence>
<keyword evidence="3" id="KW-0808">Transferase</keyword>
<comment type="similarity">
    <text evidence="1">Belongs to the DNA polymerase type-B family.</text>
</comment>
<organism evidence="11">
    <name type="scientific">Babjeviella inositovora</name>
    <dbReference type="NCBI Taxonomy" id="45609"/>
    <lineage>
        <taxon>Eukaryota</taxon>
        <taxon>Fungi</taxon>
        <taxon>Dikarya</taxon>
        <taxon>Ascomycota</taxon>
        <taxon>Saccharomycotina</taxon>
        <taxon>Pichiomycetes</taxon>
        <taxon>Serinales incertae sedis</taxon>
        <taxon>Babjeviella</taxon>
    </lineage>
</organism>
<dbReference type="InterPro" id="IPR004868">
    <property type="entry name" value="DNA-dir_DNA_pol_B_mt/vir"/>
</dbReference>